<gene>
    <name evidence="4" type="ORF">EKN06_04570</name>
</gene>
<accession>A0A437H1R2</accession>
<comment type="caution">
    <text evidence="4">The sequence shown here is derived from an EMBL/GenBank/DDBJ whole genome shotgun (WGS) entry which is preliminary data.</text>
</comment>
<dbReference type="Pfam" id="PF00106">
    <property type="entry name" value="adh_short"/>
    <property type="match status" value="1"/>
</dbReference>
<evidence type="ECO:0000256" key="1">
    <source>
        <dbReference type="ARBA" id="ARBA00006484"/>
    </source>
</evidence>
<dbReference type="InterPro" id="IPR036291">
    <property type="entry name" value="NAD(P)-bd_dom_sf"/>
</dbReference>
<dbReference type="EMBL" id="RXOL01000001">
    <property type="protein sequence ID" value="RVQ69453.1"/>
    <property type="molecule type" value="Genomic_DNA"/>
</dbReference>
<keyword evidence="5" id="KW-1185">Reference proteome</keyword>
<dbReference type="OrthoDB" id="9790785at2"/>
<comment type="similarity">
    <text evidence="1">Belongs to the short-chain dehydrogenases/reductases (SDR) family.</text>
</comment>
<protein>
    <submittedName>
        <fullName evidence="4">SDR family NAD(P)-dependent oxidoreductase</fullName>
    </submittedName>
</protein>
<sequence length="243" mass="25369">MTDDAANKPLAGKLALVTGASQGIGAATAIELANRGAHVILTARDDRKLEQVEDQIHKTGGSATIAPMDLAEPDSIARLATAISGRWDALDVLVINAAVFVPHTPVQDLDPKAFSHALTVNVLATQNLIAAFHPMLKRAERGTVIGLTSSVGSSPRAYWAGYGATKAAFDSLLGSYALENANTSSVRTAIVNPGGTRTDMRARAFPGEDPATVQPPEVVAQFIANMLGKDFPNGGIFSVKDAK</sequence>
<feature type="domain" description="Ketoreductase" evidence="3">
    <location>
        <begin position="13"/>
        <end position="196"/>
    </location>
</feature>
<evidence type="ECO:0000256" key="2">
    <source>
        <dbReference type="ARBA" id="ARBA00023002"/>
    </source>
</evidence>
<dbReference type="RefSeq" id="WP_127611643.1">
    <property type="nucleotide sequence ID" value="NZ_RXOL01000001.1"/>
</dbReference>
<evidence type="ECO:0000259" key="3">
    <source>
        <dbReference type="SMART" id="SM00822"/>
    </source>
</evidence>
<dbReference type="GO" id="GO:0016020">
    <property type="term" value="C:membrane"/>
    <property type="evidence" value="ECO:0007669"/>
    <property type="project" value="TreeGrafter"/>
</dbReference>
<evidence type="ECO:0000313" key="5">
    <source>
        <dbReference type="Proteomes" id="UP000283003"/>
    </source>
</evidence>
<dbReference type="PANTHER" id="PTHR44196">
    <property type="entry name" value="DEHYDROGENASE/REDUCTASE SDR FAMILY MEMBER 7B"/>
    <property type="match status" value="1"/>
</dbReference>
<name>A0A437H1R2_9SPHN</name>
<dbReference type="AlphaFoldDB" id="A0A437H1R2"/>
<dbReference type="InterPro" id="IPR002347">
    <property type="entry name" value="SDR_fam"/>
</dbReference>
<keyword evidence="2" id="KW-0560">Oxidoreductase</keyword>
<dbReference type="Proteomes" id="UP000283003">
    <property type="component" value="Unassembled WGS sequence"/>
</dbReference>
<dbReference type="GO" id="GO:0016491">
    <property type="term" value="F:oxidoreductase activity"/>
    <property type="evidence" value="ECO:0007669"/>
    <property type="project" value="UniProtKB-KW"/>
</dbReference>
<dbReference type="PANTHER" id="PTHR44196:SF4">
    <property type="entry name" value="SHORT CHAIN DEHYDROGENASE"/>
    <property type="match status" value="1"/>
</dbReference>
<dbReference type="SUPFAM" id="SSF51735">
    <property type="entry name" value="NAD(P)-binding Rossmann-fold domains"/>
    <property type="match status" value="1"/>
</dbReference>
<dbReference type="Gene3D" id="3.40.50.720">
    <property type="entry name" value="NAD(P)-binding Rossmann-like Domain"/>
    <property type="match status" value="1"/>
</dbReference>
<dbReference type="PRINTS" id="PR00081">
    <property type="entry name" value="GDHRDH"/>
</dbReference>
<reference evidence="4 5" key="1">
    <citation type="submission" date="2018-12" db="EMBL/GenBank/DDBJ databases">
        <title>Croceicoccus ponticola sp. nov., a lipolytic bacterium isolated from seawater.</title>
        <authorList>
            <person name="Yoon J.-H."/>
        </authorList>
    </citation>
    <scope>NUCLEOTIDE SEQUENCE [LARGE SCALE GENOMIC DNA]</scope>
    <source>
        <strain evidence="4 5">GM-16</strain>
    </source>
</reference>
<organism evidence="4 5">
    <name type="scientific">Croceicoccus ponticola</name>
    <dbReference type="NCBI Taxonomy" id="2217664"/>
    <lineage>
        <taxon>Bacteria</taxon>
        <taxon>Pseudomonadati</taxon>
        <taxon>Pseudomonadota</taxon>
        <taxon>Alphaproteobacteria</taxon>
        <taxon>Sphingomonadales</taxon>
        <taxon>Erythrobacteraceae</taxon>
        <taxon>Croceicoccus</taxon>
    </lineage>
</organism>
<dbReference type="InterPro" id="IPR057326">
    <property type="entry name" value="KR_dom"/>
</dbReference>
<dbReference type="SMART" id="SM00822">
    <property type="entry name" value="PKS_KR"/>
    <property type="match status" value="1"/>
</dbReference>
<evidence type="ECO:0000313" key="4">
    <source>
        <dbReference type="EMBL" id="RVQ69453.1"/>
    </source>
</evidence>
<proteinExistence type="inferred from homology"/>